<evidence type="ECO:0000256" key="6">
    <source>
        <dbReference type="ARBA" id="ARBA00022918"/>
    </source>
</evidence>
<dbReference type="Gene3D" id="3.10.10.10">
    <property type="entry name" value="HIV Type 1 Reverse Transcriptase, subunit A, domain 1"/>
    <property type="match status" value="1"/>
</dbReference>
<dbReference type="Pfam" id="PF17917">
    <property type="entry name" value="RT_RNaseH"/>
    <property type="match status" value="1"/>
</dbReference>
<feature type="domain" description="Integrase catalytic" evidence="8">
    <location>
        <begin position="854"/>
        <end position="961"/>
    </location>
</feature>
<keyword evidence="2" id="KW-0548">Nucleotidyltransferase</keyword>
<feature type="compositionally biased region" description="Basic and acidic residues" evidence="7">
    <location>
        <begin position="163"/>
        <end position="181"/>
    </location>
</feature>
<dbReference type="SUPFAM" id="SSF56672">
    <property type="entry name" value="DNA/RNA polymerases"/>
    <property type="match status" value="1"/>
</dbReference>
<dbReference type="CDD" id="cd09274">
    <property type="entry name" value="RNase_HI_RT_Ty3"/>
    <property type="match status" value="1"/>
</dbReference>
<dbReference type="PROSITE" id="PS50994">
    <property type="entry name" value="INTEGRASE"/>
    <property type="match status" value="1"/>
</dbReference>
<dbReference type="Pfam" id="PF13456">
    <property type="entry name" value="RVT_3"/>
    <property type="match status" value="1"/>
</dbReference>
<dbReference type="InterPro" id="IPR043128">
    <property type="entry name" value="Rev_trsase/Diguanyl_cyclase"/>
</dbReference>
<dbReference type="Gene3D" id="1.10.340.70">
    <property type="match status" value="1"/>
</dbReference>
<keyword evidence="1" id="KW-0808">Transferase</keyword>
<dbReference type="InterPro" id="IPR000477">
    <property type="entry name" value="RT_dom"/>
</dbReference>
<dbReference type="InterPro" id="IPR012337">
    <property type="entry name" value="RNaseH-like_sf"/>
</dbReference>
<dbReference type="CDD" id="cd01647">
    <property type="entry name" value="RT_LTR"/>
    <property type="match status" value="1"/>
</dbReference>
<evidence type="ECO:0000313" key="9">
    <source>
        <dbReference type="EMBL" id="RVW57713.1"/>
    </source>
</evidence>
<evidence type="ECO:0000256" key="7">
    <source>
        <dbReference type="SAM" id="MobiDB-lite"/>
    </source>
</evidence>
<dbReference type="Pfam" id="PF00665">
    <property type="entry name" value="rve"/>
    <property type="match status" value="1"/>
</dbReference>
<dbReference type="InterPro" id="IPR002156">
    <property type="entry name" value="RNaseH_domain"/>
</dbReference>
<evidence type="ECO:0000256" key="2">
    <source>
        <dbReference type="ARBA" id="ARBA00022695"/>
    </source>
</evidence>
<evidence type="ECO:0000256" key="3">
    <source>
        <dbReference type="ARBA" id="ARBA00022722"/>
    </source>
</evidence>
<sequence length="961" mass="108779">MLSLCFPEEITGDGVMVDSTEMIDGVVSHDEYRDEMDMMTMSQITNIVQLQPVSAFDMFGVSTIEVFEGTQTLPVPELPEDDSSLFEGIVSPVEGASDLVDPPLSFDVLSGFVSRFDDVSVASFIDLSIFEYSPAFCDSTSISAPHSPTSHIFDINDEVAWPDSDRDSSDHDSDPVDERVSLDTGDVETVDFGTEDQPRELKIGSPLSTEERDRLIHLLRSYLDVFAWSYEDMPGLDPSIVQYHLPILPHVRPVKQKLRRLHPRWSLQVKEEIQKQLSVGFISVVEYPEWLANVVPVPKKDGKVRVCVDFRDLNKASPKDDFPLPHIDLLVDVTAGHSMLSFMDGFSGYNQILMAPEDMEKTAFITEWGTYCYRVMPFGLKNAGATYQRAATTLFHDMMHRDVEVYVDDMIVKSRGRADHLDALERFFERIRKFRLRLNPKKCTFGVTSGKLLGHMVSDRGIEVDPDKIKAILDMPVPRTEKEIRVPPMPGRPLLLYLSVSDMALGCMLAQLDDSGKERAIYYLSKRMLEYEMRYVMIECMCLALVWATRRLRHYMTEYSVCLISRLDPLRYLFDRPALTGRLMRWLVLLTEFDIQYVSQKSIKGSIVADHLASLPISEGRPVDDDFPDEEFIAMTSLSGWRMYFDGAANQSGYGIGVLVEYEACILGLETALELDIRQMEVFGDSNLVLRQIQGIGRPGIAQNRFADALATLASSVDIPIDVVIRPLLIELRSAPAYCCLIGETEVQDDLPWYHDIYQFLRSGTYPEVATIKDRRALRNLATRFVICGDTLYRRSADGVCGPHMGGHMLARKIMRTGYFWLTMETDCCQFVQKCPECQIHGDLIHAPPSELHALTSPWPFSVWGIDIIGKVSPKSSSGHEFILVAIDYFTKWVEAASYARLTSARVASFIRSHIICRYGVPHELISDKGVHFRAEVDTLLQKYAIRHHRSSAYRPQTNGQ</sequence>
<evidence type="ECO:0000259" key="8">
    <source>
        <dbReference type="PROSITE" id="PS50994"/>
    </source>
</evidence>
<keyword evidence="4" id="KW-0255">Endonuclease</keyword>
<dbReference type="GO" id="GO:0003676">
    <property type="term" value="F:nucleic acid binding"/>
    <property type="evidence" value="ECO:0007669"/>
    <property type="project" value="InterPro"/>
</dbReference>
<dbReference type="GO" id="GO:0015074">
    <property type="term" value="P:DNA integration"/>
    <property type="evidence" value="ECO:0007669"/>
    <property type="project" value="InterPro"/>
</dbReference>
<dbReference type="EMBL" id="QGNW01001035">
    <property type="protein sequence ID" value="RVW57713.1"/>
    <property type="molecule type" value="Genomic_DNA"/>
</dbReference>
<dbReference type="Gene3D" id="3.30.70.270">
    <property type="match status" value="1"/>
</dbReference>
<name>A0A438FCM5_VITVI</name>
<dbReference type="InterPro" id="IPR041373">
    <property type="entry name" value="RT_RNaseH"/>
</dbReference>
<comment type="caution">
    <text evidence="9">The sequence shown here is derived from an EMBL/GenBank/DDBJ whole genome shotgun (WGS) entry which is preliminary data.</text>
</comment>
<dbReference type="GO" id="GO:0003964">
    <property type="term" value="F:RNA-directed DNA polymerase activity"/>
    <property type="evidence" value="ECO:0007669"/>
    <property type="project" value="UniProtKB-KW"/>
</dbReference>
<reference evidence="9 10" key="1">
    <citation type="journal article" date="2018" name="PLoS Genet.">
        <title>Population sequencing reveals clonal diversity and ancestral inbreeding in the grapevine cultivar Chardonnay.</title>
        <authorList>
            <person name="Roach M.J."/>
            <person name="Johnson D.L."/>
            <person name="Bohlmann J."/>
            <person name="van Vuuren H.J."/>
            <person name="Jones S.J."/>
            <person name="Pretorius I.S."/>
            <person name="Schmidt S.A."/>
            <person name="Borneman A.R."/>
        </authorList>
    </citation>
    <scope>NUCLEOTIDE SEQUENCE [LARGE SCALE GENOMIC DNA]</scope>
    <source>
        <strain evidence="10">cv. Chardonnay</strain>
        <tissue evidence="9">Leaf</tissue>
    </source>
</reference>
<evidence type="ECO:0000256" key="5">
    <source>
        <dbReference type="ARBA" id="ARBA00022801"/>
    </source>
</evidence>
<dbReference type="InterPro" id="IPR043502">
    <property type="entry name" value="DNA/RNA_pol_sf"/>
</dbReference>
<dbReference type="Pfam" id="PF00078">
    <property type="entry name" value="RVT_1"/>
    <property type="match status" value="1"/>
</dbReference>
<dbReference type="PANTHER" id="PTHR37984">
    <property type="entry name" value="PROTEIN CBG26694"/>
    <property type="match status" value="1"/>
</dbReference>
<evidence type="ECO:0000256" key="1">
    <source>
        <dbReference type="ARBA" id="ARBA00022679"/>
    </source>
</evidence>
<evidence type="ECO:0000313" key="10">
    <source>
        <dbReference type="Proteomes" id="UP000288805"/>
    </source>
</evidence>
<keyword evidence="5" id="KW-0378">Hydrolase</keyword>
<keyword evidence="6" id="KW-0695">RNA-directed DNA polymerase</keyword>
<protein>
    <submittedName>
        <fullName evidence="9">Retrovirus-related Pol polyprotein from transposon 17.6</fullName>
    </submittedName>
</protein>
<feature type="region of interest" description="Disordered" evidence="7">
    <location>
        <begin position="163"/>
        <end position="185"/>
    </location>
</feature>
<gene>
    <name evidence="9" type="primary">pol_962</name>
    <name evidence="9" type="ORF">CK203_117421</name>
</gene>
<dbReference type="AlphaFoldDB" id="A0A438FCM5"/>
<accession>A0A438FCM5</accession>
<keyword evidence="3" id="KW-0540">Nuclease</keyword>
<dbReference type="SUPFAM" id="SSF53098">
    <property type="entry name" value="Ribonuclease H-like"/>
    <property type="match status" value="2"/>
</dbReference>
<dbReference type="InterPro" id="IPR036397">
    <property type="entry name" value="RNaseH_sf"/>
</dbReference>
<dbReference type="GO" id="GO:0004523">
    <property type="term" value="F:RNA-DNA hybrid ribonuclease activity"/>
    <property type="evidence" value="ECO:0007669"/>
    <property type="project" value="InterPro"/>
</dbReference>
<dbReference type="Proteomes" id="UP000288805">
    <property type="component" value="Unassembled WGS sequence"/>
</dbReference>
<organism evidence="9 10">
    <name type="scientific">Vitis vinifera</name>
    <name type="common">Grape</name>
    <dbReference type="NCBI Taxonomy" id="29760"/>
    <lineage>
        <taxon>Eukaryota</taxon>
        <taxon>Viridiplantae</taxon>
        <taxon>Streptophyta</taxon>
        <taxon>Embryophyta</taxon>
        <taxon>Tracheophyta</taxon>
        <taxon>Spermatophyta</taxon>
        <taxon>Magnoliopsida</taxon>
        <taxon>eudicotyledons</taxon>
        <taxon>Gunneridae</taxon>
        <taxon>Pentapetalae</taxon>
        <taxon>rosids</taxon>
        <taxon>Vitales</taxon>
        <taxon>Vitaceae</taxon>
        <taxon>Viteae</taxon>
        <taxon>Vitis</taxon>
    </lineage>
</organism>
<dbReference type="InterPro" id="IPR001584">
    <property type="entry name" value="Integrase_cat-core"/>
</dbReference>
<dbReference type="PANTHER" id="PTHR37984:SF5">
    <property type="entry name" value="PROTEIN NYNRIN-LIKE"/>
    <property type="match status" value="1"/>
</dbReference>
<dbReference type="Gene3D" id="3.30.420.10">
    <property type="entry name" value="Ribonuclease H-like superfamily/Ribonuclease H"/>
    <property type="match status" value="2"/>
</dbReference>
<proteinExistence type="predicted"/>
<evidence type="ECO:0000256" key="4">
    <source>
        <dbReference type="ARBA" id="ARBA00022759"/>
    </source>
</evidence>
<dbReference type="InterPro" id="IPR050951">
    <property type="entry name" value="Retrovirus_Pol_polyprotein"/>
</dbReference>